<evidence type="ECO:0000313" key="2">
    <source>
        <dbReference type="Proteomes" id="UP001558613"/>
    </source>
</evidence>
<reference evidence="1 2" key="1">
    <citation type="submission" date="2023-09" db="EMBL/GenBank/DDBJ databases">
        <authorList>
            <person name="Wang M."/>
        </authorList>
    </citation>
    <scope>NUCLEOTIDE SEQUENCE [LARGE SCALE GENOMIC DNA]</scope>
    <source>
        <strain evidence="1">GT-2023</strain>
        <tissue evidence="1">Liver</tissue>
    </source>
</reference>
<accession>A0ABR3NYA1</accession>
<name>A0ABR3NYA1_9TELE</name>
<keyword evidence="2" id="KW-1185">Reference proteome</keyword>
<comment type="caution">
    <text evidence="1">The sequence shown here is derived from an EMBL/GenBank/DDBJ whole genome shotgun (WGS) entry which is preliminary data.</text>
</comment>
<gene>
    <name evidence="1" type="ORF">QQF64_000643</name>
</gene>
<evidence type="ECO:0000313" key="1">
    <source>
        <dbReference type="EMBL" id="KAL1281840.1"/>
    </source>
</evidence>
<sequence>MNGQHRETWTPSENHASSVCLSGALAVKLEVQPTHGSHIVPHARGRSRSDPIEDRFPDGPFEALLSATLFLYCPSVFTTMPTGWRGKAANAARRALHLYSAFTEEGRDRLLRGFHIHEWAGLCMDITSTLFFLSNFCGLII</sequence>
<dbReference type="EMBL" id="JAYMGO010000001">
    <property type="protein sequence ID" value="KAL1281840.1"/>
    <property type="molecule type" value="Genomic_DNA"/>
</dbReference>
<organism evidence="1 2">
    <name type="scientific">Cirrhinus molitorella</name>
    <name type="common">mud carp</name>
    <dbReference type="NCBI Taxonomy" id="172907"/>
    <lineage>
        <taxon>Eukaryota</taxon>
        <taxon>Metazoa</taxon>
        <taxon>Chordata</taxon>
        <taxon>Craniata</taxon>
        <taxon>Vertebrata</taxon>
        <taxon>Euteleostomi</taxon>
        <taxon>Actinopterygii</taxon>
        <taxon>Neopterygii</taxon>
        <taxon>Teleostei</taxon>
        <taxon>Ostariophysi</taxon>
        <taxon>Cypriniformes</taxon>
        <taxon>Cyprinidae</taxon>
        <taxon>Labeoninae</taxon>
        <taxon>Labeonini</taxon>
        <taxon>Cirrhinus</taxon>
    </lineage>
</organism>
<dbReference type="Proteomes" id="UP001558613">
    <property type="component" value="Unassembled WGS sequence"/>
</dbReference>
<protein>
    <submittedName>
        <fullName evidence="1">Uncharacterized protein</fullName>
    </submittedName>
</protein>
<proteinExistence type="predicted"/>